<keyword evidence="6" id="KW-0007">Acetylation</keyword>
<reference evidence="17" key="1">
    <citation type="submission" date="2021-10" db="EMBL/GenBank/DDBJ databases">
        <title>Tropical sea cucumber genome reveals ecological adaptation and Cuvierian tubules defense mechanism.</title>
        <authorList>
            <person name="Chen T."/>
        </authorList>
    </citation>
    <scope>NUCLEOTIDE SEQUENCE</scope>
    <source>
        <strain evidence="17">Nanhai2018</strain>
        <tissue evidence="17">Muscle</tissue>
    </source>
</reference>
<dbReference type="OrthoDB" id="1696280at2759"/>
<proteinExistence type="predicted"/>
<evidence type="ECO:0000313" key="18">
    <source>
        <dbReference type="Proteomes" id="UP001152320"/>
    </source>
</evidence>
<evidence type="ECO:0000256" key="14">
    <source>
        <dbReference type="ARBA" id="ARBA00056147"/>
    </source>
</evidence>
<dbReference type="Proteomes" id="UP001152320">
    <property type="component" value="Chromosome 3"/>
</dbReference>
<evidence type="ECO:0000256" key="6">
    <source>
        <dbReference type="ARBA" id="ARBA00022990"/>
    </source>
</evidence>
<dbReference type="Gene3D" id="6.10.250.170">
    <property type="match status" value="1"/>
</dbReference>
<evidence type="ECO:0000256" key="8">
    <source>
        <dbReference type="ARBA" id="ARBA00023128"/>
    </source>
</evidence>
<comment type="caution">
    <text evidence="17">The sequence shown here is derived from an EMBL/GenBank/DDBJ whole genome shotgun (WGS) entry which is preliminary data.</text>
</comment>
<dbReference type="InterPro" id="IPR029045">
    <property type="entry name" value="ClpP/crotonase-like_dom_sf"/>
</dbReference>
<evidence type="ECO:0000256" key="10">
    <source>
        <dbReference type="ARBA" id="ARBA00050938"/>
    </source>
</evidence>
<dbReference type="PANTHER" id="PTHR11941">
    <property type="entry name" value="ENOYL-COA HYDRATASE-RELATED"/>
    <property type="match status" value="1"/>
</dbReference>
<dbReference type="EMBL" id="JAIZAY010000003">
    <property type="protein sequence ID" value="KAJ8045457.1"/>
    <property type="molecule type" value="Genomic_DNA"/>
</dbReference>
<evidence type="ECO:0000256" key="16">
    <source>
        <dbReference type="ARBA" id="ARBA00083575"/>
    </source>
</evidence>
<evidence type="ECO:0000256" key="9">
    <source>
        <dbReference type="ARBA" id="ARBA00023235"/>
    </source>
</evidence>
<dbReference type="GO" id="GO:0004165">
    <property type="term" value="F:delta(3)-delta(2)-enoyl-CoA isomerase activity"/>
    <property type="evidence" value="ECO:0007669"/>
    <property type="project" value="UniProtKB-EC"/>
</dbReference>
<keyword evidence="18" id="KW-1185">Reference proteome</keyword>
<dbReference type="AlphaFoldDB" id="A0A9Q1CHK1"/>
<protein>
    <recommendedName>
        <fullName evidence="15">Enoyl-CoA delta isomerase 1, mitochondrial</fullName>
    </recommendedName>
    <alternativeName>
        <fullName evidence="16">3,2-trans-enoyl-CoA isomerase</fullName>
    </alternativeName>
</protein>
<comment type="pathway">
    <text evidence="2">Lipid metabolism; fatty acid beta-oxidation.</text>
</comment>
<sequence length="294" mass="33038">MLLRQICKLYGRQSPIATGVVHRCLSSEAKYVTVEPDSEMENVAVVKMQKKPVNSLCSDHLHQLATTFKDLASDKKYKAAILTSAFPGIFCAGLDLLSMYGRTQDEIYSFWSKFQQAWINLYNSPLITVAAINGNSPAGGCVLALSCDHRVMADEKISIGLNETKVVGLMNCGIVAPFWVKDTMLNVIGFRETDRALQQGRMFSPSEAKDIGLVDKVAPLDQLMPLSREYIAEYLKVPYVPRYLTKQVMREETIKRLTSKLHEDADFTARFLTQEQLQKNMGVYVQALAQKKKK</sequence>
<dbReference type="SUPFAM" id="SSF52096">
    <property type="entry name" value="ClpP/crotonase"/>
    <property type="match status" value="1"/>
</dbReference>
<gene>
    <name evidence="17" type="ORF">HOLleu_08470</name>
</gene>
<dbReference type="InterPro" id="IPR001753">
    <property type="entry name" value="Enoyl-CoA_hydra/iso"/>
</dbReference>
<evidence type="ECO:0000256" key="13">
    <source>
        <dbReference type="ARBA" id="ARBA00052542"/>
    </source>
</evidence>
<comment type="subcellular location">
    <subcellularLocation>
        <location evidence="1">Mitochondrion matrix</location>
    </subcellularLocation>
</comment>
<keyword evidence="7" id="KW-0443">Lipid metabolism</keyword>
<dbReference type="FunFam" id="3.90.226.10:FF:000034">
    <property type="entry name" value="Enoyl-CoA delta isomerase 1"/>
    <property type="match status" value="1"/>
</dbReference>
<evidence type="ECO:0000256" key="2">
    <source>
        <dbReference type="ARBA" id="ARBA00005005"/>
    </source>
</evidence>
<name>A0A9Q1CHK1_HOLLE</name>
<evidence type="ECO:0000256" key="7">
    <source>
        <dbReference type="ARBA" id="ARBA00023098"/>
    </source>
</evidence>
<dbReference type="Pfam" id="PF00378">
    <property type="entry name" value="ECH_1"/>
    <property type="match status" value="1"/>
</dbReference>
<evidence type="ECO:0000256" key="15">
    <source>
        <dbReference type="ARBA" id="ARBA00068317"/>
    </source>
</evidence>
<evidence type="ECO:0000256" key="3">
    <source>
        <dbReference type="ARBA" id="ARBA00011233"/>
    </source>
</evidence>
<keyword evidence="9 17" id="KW-0413">Isomerase</keyword>
<evidence type="ECO:0000256" key="12">
    <source>
        <dbReference type="ARBA" id="ARBA00052376"/>
    </source>
</evidence>
<dbReference type="GO" id="GO:0005759">
    <property type="term" value="C:mitochondrial matrix"/>
    <property type="evidence" value="ECO:0007669"/>
    <property type="project" value="UniProtKB-SubCell"/>
</dbReference>
<comment type="catalytic activity">
    <reaction evidence="10">
        <text>(3Z)-decenoyl-CoA = (2E)-decenoyl-CoA</text>
        <dbReference type="Rhea" id="RHEA:77195"/>
        <dbReference type="ChEBI" id="CHEBI:61406"/>
        <dbReference type="ChEBI" id="CHEBI:195601"/>
    </reaction>
    <physiologicalReaction direction="left-to-right" evidence="10">
        <dbReference type="Rhea" id="RHEA:77196"/>
    </physiologicalReaction>
</comment>
<dbReference type="GO" id="GO:0006635">
    <property type="term" value="P:fatty acid beta-oxidation"/>
    <property type="evidence" value="ECO:0007669"/>
    <property type="project" value="TreeGrafter"/>
</dbReference>
<comment type="catalytic activity">
    <reaction evidence="13">
        <text>(3Z)-octenoyl-CoA = (2E)-octenoyl-CoA</text>
        <dbReference type="Rhea" id="RHEA:46044"/>
        <dbReference type="ChEBI" id="CHEBI:62242"/>
        <dbReference type="ChEBI" id="CHEBI:85640"/>
    </reaction>
    <physiologicalReaction direction="left-to-right" evidence="13">
        <dbReference type="Rhea" id="RHEA:46045"/>
    </physiologicalReaction>
</comment>
<keyword evidence="4" id="KW-0276">Fatty acid metabolism</keyword>
<evidence type="ECO:0000256" key="4">
    <source>
        <dbReference type="ARBA" id="ARBA00022832"/>
    </source>
</evidence>
<comment type="catalytic activity">
    <reaction evidence="12">
        <text>(3Z)-dodecenoyl-CoA = (2E)-dodecenoyl-CoA</text>
        <dbReference type="Rhea" id="RHEA:23716"/>
        <dbReference type="ChEBI" id="CHEBI:57330"/>
        <dbReference type="ChEBI" id="CHEBI:58543"/>
        <dbReference type="EC" id="5.3.3.8"/>
    </reaction>
    <physiologicalReaction direction="left-to-right" evidence="12">
        <dbReference type="Rhea" id="RHEA:23717"/>
    </physiologicalReaction>
</comment>
<dbReference type="Gene3D" id="3.90.226.10">
    <property type="entry name" value="2-enoyl-CoA Hydratase, Chain A, domain 1"/>
    <property type="match status" value="1"/>
</dbReference>
<evidence type="ECO:0000256" key="11">
    <source>
        <dbReference type="ARBA" id="ARBA00051293"/>
    </source>
</evidence>
<evidence type="ECO:0000313" key="17">
    <source>
        <dbReference type="EMBL" id="KAJ8045457.1"/>
    </source>
</evidence>
<evidence type="ECO:0000256" key="5">
    <source>
        <dbReference type="ARBA" id="ARBA00022946"/>
    </source>
</evidence>
<organism evidence="17 18">
    <name type="scientific">Holothuria leucospilota</name>
    <name type="common">Black long sea cucumber</name>
    <name type="synonym">Mertensiothuria leucospilota</name>
    <dbReference type="NCBI Taxonomy" id="206669"/>
    <lineage>
        <taxon>Eukaryota</taxon>
        <taxon>Metazoa</taxon>
        <taxon>Echinodermata</taxon>
        <taxon>Eleutherozoa</taxon>
        <taxon>Echinozoa</taxon>
        <taxon>Holothuroidea</taxon>
        <taxon>Aspidochirotacea</taxon>
        <taxon>Aspidochirotida</taxon>
        <taxon>Holothuriidae</taxon>
        <taxon>Holothuria</taxon>
    </lineage>
</organism>
<evidence type="ECO:0000256" key="1">
    <source>
        <dbReference type="ARBA" id="ARBA00004305"/>
    </source>
</evidence>
<comment type="function">
    <text evidence="14">Key enzyme of fatty acid beta-oxidation. Able to isomerize both 3-cis (3Z) and 3-trans (3E) double bonds into the 2-trans (2E) form in a range of enoyl-CoA species, with a preference for (3Z)-enoyl-CoAs over (3E)-enoyl-CoAs. The catalytic efficiency of this enzyme is not affected by the fatty acyl chain length.</text>
</comment>
<comment type="catalytic activity">
    <reaction evidence="11">
        <text>(2E)-tetradecenoyl-CoA = (3Z)-tetradecenoyl-CoA</text>
        <dbReference type="Rhea" id="RHEA:29847"/>
        <dbReference type="ChEBI" id="CHEBI:61405"/>
        <dbReference type="ChEBI" id="CHEBI:61968"/>
    </reaction>
    <physiologicalReaction direction="right-to-left" evidence="11">
        <dbReference type="Rhea" id="RHEA:29849"/>
    </physiologicalReaction>
</comment>
<dbReference type="PANTHER" id="PTHR11941:SF45">
    <property type="entry name" value="ENOYL-COA DELTA ISOMERASE 1, MITOCHONDRIAL"/>
    <property type="match status" value="1"/>
</dbReference>
<keyword evidence="8" id="KW-0496">Mitochondrion</keyword>
<keyword evidence="5" id="KW-0809">Transit peptide</keyword>
<dbReference type="CDD" id="cd06558">
    <property type="entry name" value="crotonase-like"/>
    <property type="match status" value="1"/>
</dbReference>
<accession>A0A9Q1CHK1</accession>
<comment type="subunit">
    <text evidence="3">Homotrimer.</text>
</comment>